<accession>A0ABX5QDX1</accession>
<feature type="transmembrane region" description="Helical" evidence="1">
    <location>
        <begin position="27"/>
        <end position="49"/>
    </location>
</feature>
<protein>
    <recommendedName>
        <fullName evidence="4">DUF3137 domain-containing protein</fullName>
    </recommendedName>
</protein>
<gene>
    <name evidence="2" type="ORF">Leucomu_03905</name>
</gene>
<organism evidence="2 3">
    <name type="scientific">Leucobacter muris</name>
    <dbReference type="NCBI Taxonomy" id="1935379"/>
    <lineage>
        <taxon>Bacteria</taxon>
        <taxon>Bacillati</taxon>
        <taxon>Actinomycetota</taxon>
        <taxon>Actinomycetes</taxon>
        <taxon>Micrococcales</taxon>
        <taxon>Microbacteriaceae</taxon>
        <taxon>Leucobacter</taxon>
    </lineage>
</organism>
<dbReference type="Proteomes" id="UP000285768">
    <property type="component" value="Chromosome"/>
</dbReference>
<dbReference type="RefSeq" id="WP_128386417.1">
    <property type="nucleotide sequence ID" value="NZ_CP035037.1"/>
</dbReference>
<name>A0ABX5QDX1_9MICO</name>
<keyword evidence="1" id="KW-0472">Membrane</keyword>
<evidence type="ECO:0008006" key="4">
    <source>
        <dbReference type="Google" id="ProtNLM"/>
    </source>
</evidence>
<keyword evidence="3" id="KW-1185">Reference proteome</keyword>
<dbReference type="EMBL" id="CP035037">
    <property type="protein sequence ID" value="QAB17176.1"/>
    <property type="molecule type" value="Genomic_DNA"/>
</dbReference>
<feature type="transmembrane region" description="Helical" evidence="1">
    <location>
        <begin position="310"/>
        <end position="330"/>
    </location>
</feature>
<feature type="transmembrane region" description="Helical" evidence="1">
    <location>
        <begin position="69"/>
        <end position="90"/>
    </location>
</feature>
<keyword evidence="1" id="KW-0812">Transmembrane</keyword>
<evidence type="ECO:0000313" key="2">
    <source>
        <dbReference type="EMBL" id="QAB17176.1"/>
    </source>
</evidence>
<sequence>MTGIESTKAFRRRARASVPRISERERILPLSLVLGTLGGVFAAIAVFMLTTLDQAETAAERREQFWVSLLAIVGAVFFFASIGYSVWVLARKWRRRRAAAELAISRGWHYNVEWDPRAYPATLFRTGSRAWVENAAHLHEPRYIEVGNYSFETAERASGRREVGFVGIGLDRRLPHMYLEAAQRGRPRAYVPQFSADQRLSLEGDFDRWFRLYCPREYETDALYVITPDVMALMIDEAPGFDIEIIDDWMFVVAREPFDMADARVLDFAQRLAATLGGTTARQSARYRDDRSDDAAFVDRSGARLKTGRWLVTLLPAVITGLVWLGIAWANGVFALG</sequence>
<proteinExistence type="predicted"/>
<evidence type="ECO:0000313" key="3">
    <source>
        <dbReference type="Proteomes" id="UP000285768"/>
    </source>
</evidence>
<reference evidence="2 3" key="1">
    <citation type="submission" date="2019-01" db="EMBL/GenBank/DDBJ databases">
        <title>Leucobacter muris sp. nov. isolated from the nose of a laboratory mouse.</title>
        <authorList>
            <person name="Benga L."/>
            <person name="Sproeer C."/>
            <person name="Schumann P."/>
            <person name="Verbarg S."/>
            <person name="Bunk B."/>
            <person name="Engelhardt E."/>
            <person name="Benten P.M."/>
            <person name="Sager M."/>
        </authorList>
    </citation>
    <scope>NUCLEOTIDE SEQUENCE [LARGE SCALE GENOMIC DNA]</scope>
    <source>
        <strain evidence="2 3">DSM 101948</strain>
    </source>
</reference>
<keyword evidence="1" id="KW-1133">Transmembrane helix</keyword>
<evidence type="ECO:0000256" key="1">
    <source>
        <dbReference type="SAM" id="Phobius"/>
    </source>
</evidence>